<dbReference type="Proteomes" id="UP000612055">
    <property type="component" value="Unassembled WGS sequence"/>
</dbReference>
<feature type="compositionally biased region" description="Basic and acidic residues" evidence="1">
    <location>
        <begin position="198"/>
        <end position="215"/>
    </location>
</feature>
<feature type="region of interest" description="Disordered" evidence="1">
    <location>
        <begin position="31"/>
        <end position="96"/>
    </location>
</feature>
<reference evidence="2" key="1">
    <citation type="journal article" date="2020" name="bioRxiv">
        <title>Comparative genomics of Chlamydomonas.</title>
        <authorList>
            <person name="Craig R.J."/>
            <person name="Hasan A.R."/>
            <person name="Ness R.W."/>
            <person name="Keightley P.D."/>
        </authorList>
    </citation>
    <scope>NUCLEOTIDE SEQUENCE</scope>
    <source>
        <strain evidence="2">CCAP 11/70</strain>
    </source>
</reference>
<dbReference type="EMBL" id="JAEHOE010000104">
    <property type="protein sequence ID" value="KAG2486944.1"/>
    <property type="molecule type" value="Genomic_DNA"/>
</dbReference>
<keyword evidence="3" id="KW-1185">Reference proteome</keyword>
<proteinExistence type="predicted"/>
<evidence type="ECO:0000313" key="3">
    <source>
        <dbReference type="Proteomes" id="UP000612055"/>
    </source>
</evidence>
<evidence type="ECO:0000313" key="2">
    <source>
        <dbReference type="EMBL" id="KAG2486944.1"/>
    </source>
</evidence>
<accession>A0A835XNT1</accession>
<organism evidence="2 3">
    <name type="scientific">Edaphochlamys debaryana</name>
    <dbReference type="NCBI Taxonomy" id="47281"/>
    <lineage>
        <taxon>Eukaryota</taxon>
        <taxon>Viridiplantae</taxon>
        <taxon>Chlorophyta</taxon>
        <taxon>core chlorophytes</taxon>
        <taxon>Chlorophyceae</taxon>
        <taxon>CS clade</taxon>
        <taxon>Chlamydomonadales</taxon>
        <taxon>Chlamydomonadales incertae sedis</taxon>
        <taxon>Edaphochlamys</taxon>
    </lineage>
</organism>
<dbReference type="OrthoDB" id="546811at2759"/>
<feature type="region of interest" description="Disordered" evidence="1">
    <location>
        <begin position="170"/>
        <end position="215"/>
    </location>
</feature>
<sequence length="431" mass="46376">MSVHTGYTGIWNAPSEGGPTYSSYVEAWKVGANSPRRKGPSSRASTEERYSYGPAGSAQRLRKSKNFVDGGDPLPAKPISVLHRPKGVPPSLKNAENLDAQHQRDVDAFERRANGYRRLAQQPYHHNAPPGSILTTFEQGHIVDRGRGKSDLHESRGVYDPVAHSFRVPPAAPPTAASLGAGGKPKAERPISAPHSRGYADMHAAKQTHHDRPTTPFEHRLLQATRGTYNPLTHEYRDSPEPDYVNRKEREFERNHGLGHGLRRTQPTQAFDPITGESKPSPGPAAAASSPAPAAAPSTAAAAEAHGTCEVTTPGGPSTAAPPRPTTTPNSAGALRKSMAGPSWGTYNPITHEWAVPPRDPKFAEQESLTDRKLGVSGHSAGRTQTPGRQGVYNPILNTWTVPPADPRVMEGLAFKPATLFSRPTPATIRM</sequence>
<evidence type="ECO:0000256" key="1">
    <source>
        <dbReference type="SAM" id="MobiDB-lite"/>
    </source>
</evidence>
<comment type="caution">
    <text evidence="2">The sequence shown here is derived from an EMBL/GenBank/DDBJ whole genome shotgun (WGS) entry which is preliminary data.</text>
</comment>
<dbReference type="AlphaFoldDB" id="A0A835XNT1"/>
<name>A0A835XNT1_9CHLO</name>
<protein>
    <submittedName>
        <fullName evidence="2">Uncharacterized protein</fullName>
    </submittedName>
</protein>
<gene>
    <name evidence="2" type="ORF">HYH03_014442</name>
</gene>
<feature type="region of interest" description="Disordered" evidence="1">
    <location>
        <begin position="254"/>
        <end position="343"/>
    </location>
</feature>
<feature type="compositionally biased region" description="Low complexity" evidence="1">
    <location>
        <begin position="284"/>
        <end position="305"/>
    </location>
</feature>